<dbReference type="Gramene" id="rna2569">
    <property type="protein sequence ID" value="RHN78901.1"/>
    <property type="gene ID" value="gene2569"/>
</dbReference>
<sequence length="340" mass="38736">MESEVEFHEDLNEKVKETIRGYSKSETDFMACNDFFRSEPNISFRRKAVSTIAVLWRRYCAKAFVPNLDTYVPYLAMNYFDRYVSRNQKAVETHIVITKPDMVMKIVNDIQSVLNIGEGWQLNSITAFSFLDYYYSYFKPIGVFKYRWLNEIIVQAQGEHGFADYRPSIIAFAAFMAACKRAYPSKQDEIEHALRLSEIGPRAQVEECANMLVILCDEKHIKIEPSETKDVTEKAVKARIPSALGKGKAVMEEGPLPCDKKHNTIEASETEDVKARIPSTSEKTNAEREDGSLLGVDFHQKFLELVAPKPATMNFGLKWISRERKLVQPASIGCSSCIIL</sequence>
<name>A0A396JQD8_MEDTR</name>
<organism evidence="2 3">
    <name type="scientific">Medicago truncatula</name>
    <name type="common">Barrel medic</name>
    <name type="synonym">Medicago tribuloides</name>
    <dbReference type="NCBI Taxonomy" id="3880"/>
    <lineage>
        <taxon>Eukaryota</taxon>
        <taxon>Viridiplantae</taxon>
        <taxon>Streptophyta</taxon>
        <taxon>Embryophyta</taxon>
        <taxon>Tracheophyta</taxon>
        <taxon>Spermatophyta</taxon>
        <taxon>Magnoliopsida</taxon>
        <taxon>eudicotyledons</taxon>
        <taxon>Gunneridae</taxon>
        <taxon>Pentapetalae</taxon>
        <taxon>rosids</taxon>
        <taxon>fabids</taxon>
        <taxon>Fabales</taxon>
        <taxon>Fabaceae</taxon>
        <taxon>Papilionoideae</taxon>
        <taxon>50 kb inversion clade</taxon>
        <taxon>NPAAA clade</taxon>
        <taxon>Hologalegina</taxon>
        <taxon>IRL clade</taxon>
        <taxon>Trifolieae</taxon>
        <taxon>Medicago</taxon>
    </lineage>
</organism>
<evidence type="ECO:0000256" key="1">
    <source>
        <dbReference type="SAM" id="MobiDB-lite"/>
    </source>
</evidence>
<dbReference type="EMBL" id="PSQE01000001">
    <property type="protein sequence ID" value="RHN78901.1"/>
    <property type="molecule type" value="Genomic_DNA"/>
</dbReference>
<gene>
    <name evidence="2" type="ORF">MtrunA17_Chr1g0170991</name>
</gene>
<dbReference type="AlphaFoldDB" id="A0A396JQD8"/>
<accession>A0A396JQD8</accession>
<feature type="region of interest" description="Disordered" evidence="1">
    <location>
        <begin position="268"/>
        <end position="289"/>
    </location>
</feature>
<reference evidence="3" key="1">
    <citation type="journal article" date="2018" name="Nat. Plants">
        <title>Whole-genome landscape of Medicago truncatula symbiotic genes.</title>
        <authorList>
            <person name="Pecrix Y."/>
            <person name="Staton S.E."/>
            <person name="Sallet E."/>
            <person name="Lelandais-Briere C."/>
            <person name="Moreau S."/>
            <person name="Carrere S."/>
            <person name="Blein T."/>
            <person name="Jardinaud M.F."/>
            <person name="Latrasse D."/>
            <person name="Zouine M."/>
            <person name="Zahm M."/>
            <person name="Kreplak J."/>
            <person name="Mayjonade B."/>
            <person name="Satge C."/>
            <person name="Perez M."/>
            <person name="Cauet S."/>
            <person name="Marande W."/>
            <person name="Chantry-Darmon C."/>
            <person name="Lopez-Roques C."/>
            <person name="Bouchez O."/>
            <person name="Berard A."/>
            <person name="Debelle F."/>
            <person name="Munos S."/>
            <person name="Bendahmane A."/>
            <person name="Berges H."/>
            <person name="Niebel A."/>
            <person name="Buitink J."/>
            <person name="Frugier F."/>
            <person name="Benhamed M."/>
            <person name="Crespi M."/>
            <person name="Gouzy J."/>
            <person name="Gamas P."/>
        </authorList>
    </citation>
    <scope>NUCLEOTIDE SEQUENCE [LARGE SCALE GENOMIC DNA]</scope>
    <source>
        <strain evidence="3">cv. Jemalong A17</strain>
    </source>
</reference>
<evidence type="ECO:0000313" key="2">
    <source>
        <dbReference type="EMBL" id="RHN78901.1"/>
    </source>
</evidence>
<dbReference type="Proteomes" id="UP000265566">
    <property type="component" value="Chromosome 1"/>
</dbReference>
<proteinExistence type="predicted"/>
<comment type="caution">
    <text evidence="2">The sequence shown here is derived from an EMBL/GenBank/DDBJ whole genome shotgun (WGS) entry which is preliminary data.</text>
</comment>
<dbReference type="Gene3D" id="1.10.472.10">
    <property type="entry name" value="Cyclin-like"/>
    <property type="match status" value="1"/>
</dbReference>
<evidence type="ECO:0000313" key="3">
    <source>
        <dbReference type="Proteomes" id="UP000265566"/>
    </source>
</evidence>
<protein>
    <submittedName>
        <fullName evidence="2">Putative cyclin domain-containing protein</fullName>
    </submittedName>
</protein>